<feature type="transmembrane region" description="Helical" evidence="2">
    <location>
        <begin position="315"/>
        <end position="336"/>
    </location>
</feature>
<organism evidence="3 4">
    <name type="scientific">Penaeus vannamei</name>
    <name type="common">Whiteleg shrimp</name>
    <name type="synonym">Litopenaeus vannamei</name>
    <dbReference type="NCBI Taxonomy" id="6689"/>
    <lineage>
        <taxon>Eukaryota</taxon>
        <taxon>Metazoa</taxon>
        <taxon>Ecdysozoa</taxon>
        <taxon>Arthropoda</taxon>
        <taxon>Crustacea</taxon>
        <taxon>Multicrustacea</taxon>
        <taxon>Malacostraca</taxon>
        <taxon>Eumalacostraca</taxon>
        <taxon>Eucarida</taxon>
        <taxon>Decapoda</taxon>
        <taxon>Dendrobranchiata</taxon>
        <taxon>Penaeoidea</taxon>
        <taxon>Penaeidae</taxon>
        <taxon>Penaeus</taxon>
    </lineage>
</organism>
<gene>
    <name evidence="3" type="ORF">C7M84_025116</name>
</gene>
<evidence type="ECO:0000313" key="3">
    <source>
        <dbReference type="EMBL" id="ROT81724.1"/>
    </source>
</evidence>
<protein>
    <submittedName>
        <fullName evidence="3">Uncharacterized protein</fullName>
    </submittedName>
</protein>
<dbReference type="AlphaFoldDB" id="A0A3R7NAD4"/>
<keyword evidence="2" id="KW-1133">Transmembrane helix</keyword>
<comment type="caution">
    <text evidence="3">The sequence shown here is derived from an EMBL/GenBank/DDBJ whole genome shotgun (WGS) entry which is preliminary data.</text>
</comment>
<evidence type="ECO:0000313" key="4">
    <source>
        <dbReference type="Proteomes" id="UP000283509"/>
    </source>
</evidence>
<keyword evidence="4" id="KW-1185">Reference proteome</keyword>
<keyword evidence="2" id="KW-0812">Transmembrane</keyword>
<feature type="transmembrane region" description="Helical" evidence="2">
    <location>
        <begin position="279"/>
        <end position="303"/>
    </location>
</feature>
<reference evidence="3 4" key="2">
    <citation type="submission" date="2019-01" db="EMBL/GenBank/DDBJ databases">
        <title>The decoding of complex shrimp genome reveals the adaptation for benthos swimmer, frequently molting mechanism and breeding impact on genome.</title>
        <authorList>
            <person name="Sun Y."/>
            <person name="Gao Y."/>
            <person name="Yu Y."/>
        </authorList>
    </citation>
    <scope>NUCLEOTIDE SEQUENCE [LARGE SCALE GENOMIC DNA]</scope>
    <source>
        <tissue evidence="3">Muscle</tissue>
    </source>
</reference>
<feature type="region of interest" description="Disordered" evidence="1">
    <location>
        <begin position="200"/>
        <end position="255"/>
    </location>
</feature>
<keyword evidence="2" id="KW-0472">Membrane</keyword>
<feature type="compositionally biased region" description="Basic and acidic residues" evidence="1">
    <location>
        <begin position="58"/>
        <end position="84"/>
    </location>
</feature>
<accession>A0A3R7NAD4</accession>
<evidence type="ECO:0000256" key="1">
    <source>
        <dbReference type="SAM" id="MobiDB-lite"/>
    </source>
</evidence>
<feature type="region of interest" description="Disordered" evidence="1">
    <location>
        <begin position="49"/>
        <end position="91"/>
    </location>
</feature>
<dbReference type="EMBL" id="QCYY01000928">
    <property type="protein sequence ID" value="ROT81724.1"/>
    <property type="molecule type" value="Genomic_DNA"/>
</dbReference>
<sequence>MGERPRRRQSRAAIPRYGTPLLPFARPSASRSFCEQNVPVGVSCDRQSFCSRRKKERRSLSDEARGRPSGELLKPRDEPRREAEQCYPSGGSQPLPLLSLVTTLLSRSPITTVLSRMAQPLPSLSRVTAPAVSLRGPCPCRLPRGSLPLPSPSRVAGPPPASQPRPLSLLQALGGASGAMTLGARFAGAIGPLHRRLARSSSGENHLFPPTSQDPAHVSGSRPPRLPWEAPRCSRRPQPSPPPPETPSRSQSPDASELSFLSLSSSFWSYSYRCTHSTASYYSCSALIFIILPLHPFFVLCIYLPSFSLCPSLSFSHFLSSALSLIFIILLLHPSLSSFLFNNLLSASASFSYCTSPPPLLLPQHFPSSFFSFSSSPIFIILPFLLFSLITHLHHSSSSPIFFHLPRHPSFSSFLFNSLHHSSSVSFSSCTPYPPSPSPSPSTNPLAPETQYVSSNCMSLESSSQ</sequence>
<feature type="transmembrane region" description="Helical" evidence="2">
    <location>
        <begin position="370"/>
        <end position="390"/>
    </location>
</feature>
<evidence type="ECO:0000256" key="2">
    <source>
        <dbReference type="SAM" id="Phobius"/>
    </source>
</evidence>
<feature type="compositionally biased region" description="Polar residues" evidence="1">
    <location>
        <begin position="200"/>
        <end position="214"/>
    </location>
</feature>
<dbReference type="Proteomes" id="UP000283509">
    <property type="component" value="Unassembled WGS sequence"/>
</dbReference>
<reference evidence="3 4" key="1">
    <citation type="submission" date="2018-04" db="EMBL/GenBank/DDBJ databases">
        <authorList>
            <person name="Zhang X."/>
            <person name="Yuan J."/>
            <person name="Li F."/>
            <person name="Xiang J."/>
        </authorList>
    </citation>
    <scope>NUCLEOTIDE SEQUENCE [LARGE SCALE GENOMIC DNA]</scope>
    <source>
        <tissue evidence="3">Muscle</tissue>
    </source>
</reference>
<name>A0A3R7NAD4_PENVA</name>
<proteinExistence type="predicted"/>